<organism evidence="1 2">
    <name type="scientific">Diversispora eburnea</name>
    <dbReference type="NCBI Taxonomy" id="1213867"/>
    <lineage>
        <taxon>Eukaryota</taxon>
        <taxon>Fungi</taxon>
        <taxon>Fungi incertae sedis</taxon>
        <taxon>Mucoromycota</taxon>
        <taxon>Glomeromycotina</taxon>
        <taxon>Glomeromycetes</taxon>
        <taxon>Diversisporales</taxon>
        <taxon>Diversisporaceae</taxon>
        <taxon>Diversispora</taxon>
    </lineage>
</organism>
<dbReference type="AlphaFoldDB" id="A0A9N9CA31"/>
<accession>A0A9N9CA31</accession>
<protein>
    <submittedName>
        <fullName evidence="1">9039_t:CDS:1</fullName>
    </submittedName>
</protein>
<evidence type="ECO:0000313" key="1">
    <source>
        <dbReference type="EMBL" id="CAG8592786.1"/>
    </source>
</evidence>
<dbReference type="Proteomes" id="UP000789706">
    <property type="component" value="Unassembled WGS sequence"/>
</dbReference>
<evidence type="ECO:0000313" key="2">
    <source>
        <dbReference type="Proteomes" id="UP000789706"/>
    </source>
</evidence>
<name>A0A9N9CA31_9GLOM</name>
<dbReference type="EMBL" id="CAJVPK010001607">
    <property type="protein sequence ID" value="CAG8592786.1"/>
    <property type="molecule type" value="Genomic_DNA"/>
</dbReference>
<keyword evidence="2" id="KW-1185">Reference proteome</keyword>
<sequence length="97" mass="11259">MTYSSQINEKWMKERHVSRFSSTNQPAFMEVASGGIIYGGRPITKLLDDRGMTKKKPCQTRSGRIITNQEEEVTEIKELDIDILEKSKEKYNQMKDD</sequence>
<gene>
    <name evidence="1" type="ORF">DEBURN_LOCUS9141</name>
</gene>
<reference evidence="1" key="1">
    <citation type="submission" date="2021-06" db="EMBL/GenBank/DDBJ databases">
        <authorList>
            <person name="Kallberg Y."/>
            <person name="Tangrot J."/>
            <person name="Rosling A."/>
        </authorList>
    </citation>
    <scope>NUCLEOTIDE SEQUENCE</scope>
    <source>
        <strain evidence="1">AZ414A</strain>
    </source>
</reference>
<proteinExistence type="predicted"/>
<comment type="caution">
    <text evidence="1">The sequence shown here is derived from an EMBL/GenBank/DDBJ whole genome shotgun (WGS) entry which is preliminary data.</text>
</comment>